<name>A0AAD5QGW6_PARTN</name>
<keyword evidence="3" id="KW-1185">Reference proteome</keyword>
<evidence type="ECO:0000313" key="3">
    <source>
        <dbReference type="Proteomes" id="UP001196413"/>
    </source>
</evidence>
<accession>A0AAD5QGW6</accession>
<reference evidence="2" key="1">
    <citation type="submission" date="2021-06" db="EMBL/GenBank/DDBJ databases">
        <title>Parelaphostrongylus tenuis whole genome reference sequence.</title>
        <authorList>
            <person name="Garwood T.J."/>
            <person name="Larsen P.A."/>
            <person name="Fountain-Jones N.M."/>
            <person name="Garbe J.R."/>
            <person name="Macchietto M.G."/>
            <person name="Kania S.A."/>
            <person name="Gerhold R.W."/>
            <person name="Richards J.E."/>
            <person name="Wolf T.M."/>
        </authorList>
    </citation>
    <scope>NUCLEOTIDE SEQUENCE</scope>
    <source>
        <strain evidence="2">MNPRO001-30</strain>
        <tissue evidence="2">Meninges</tissue>
    </source>
</reference>
<feature type="region of interest" description="Disordered" evidence="1">
    <location>
        <begin position="20"/>
        <end position="51"/>
    </location>
</feature>
<dbReference type="AlphaFoldDB" id="A0AAD5QGW6"/>
<organism evidence="2 3">
    <name type="scientific">Parelaphostrongylus tenuis</name>
    <name type="common">Meningeal worm</name>
    <dbReference type="NCBI Taxonomy" id="148309"/>
    <lineage>
        <taxon>Eukaryota</taxon>
        <taxon>Metazoa</taxon>
        <taxon>Ecdysozoa</taxon>
        <taxon>Nematoda</taxon>
        <taxon>Chromadorea</taxon>
        <taxon>Rhabditida</taxon>
        <taxon>Rhabditina</taxon>
        <taxon>Rhabditomorpha</taxon>
        <taxon>Strongyloidea</taxon>
        <taxon>Metastrongylidae</taxon>
        <taxon>Parelaphostrongylus</taxon>
    </lineage>
</organism>
<sequence length="51" mass="5499">MWINASFATFAAYASALSYDQERSRERAGTSLRSLPKRASTESGAVSKGLT</sequence>
<proteinExistence type="predicted"/>
<dbReference type="Proteomes" id="UP001196413">
    <property type="component" value="Unassembled WGS sequence"/>
</dbReference>
<protein>
    <submittedName>
        <fullName evidence="2">Uncharacterized protein</fullName>
    </submittedName>
</protein>
<evidence type="ECO:0000256" key="1">
    <source>
        <dbReference type="SAM" id="MobiDB-lite"/>
    </source>
</evidence>
<evidence type="ECO:0000313" key="2">
    <source>
        <dbReference type="EMBL" id="KAJ1349074.1"/>
    </source>
</evidence>
<dbReference type="EMBL" id="JAHQIW010000605">
    <property type="protein sequence ID" value="KAJ1349074.1"/>
    <property type="molecule type" value="Genomic_DNA"/>
</dbReference>
<comment type="caution">
    <text evidence="2">The sequence shown here is derived from an EMBL/GenBank/DDBJ whole genome shotgun (WGS) entry which is preliminary data.</text>
</comment>
<gene>
    <name evidence="2" type="ORF">KIN20_004520</name>
</gene>